<evidence type="ECO:0000256" key="1">
    <source>
        <dbReference type="SAM" id="MobiDB-lite"/>
    </source>
</evidence>
<reference evidence="2 3" key="1">
    <citation type="submission" date="2019-02" db="EMBL/GenBank/DDBJ databases">
        <title>Genomic Encyclopedia of Type Strains, Phase IV (KMG-IV): sequencing the most valuable type-strain genomes for metagenomic binning, comparative biology and taxonomic classification.</title>
        <authorList>
            <person name="Goeker M."/>
        </authorList>
    </citation>
    <scope>NUCLEOTIDE SEQUENCE [LARGE SCALE GENOMIC DNA]</scope>
    <source>
        <strain evidence="2 3">K24</strain>
    </source>
</reference>
<evidence type="ECO:0000313" key="2">
    <source>
        <dbReference type="EMBL" id="RZS78804.1"/>
    </source>
</evidence>
<dbReference type="AlphaFoldDB" id="A0A4Q7N9V8"/>
<dbReference type="Proteomes" id="UP000292445">
    <property type="component" value="Unassembled WGS sequence"/>
</dbReference>
<evidence type="ECO:0000313" key="3">
    <source>
        <dbReference type="Proteomes" id="UP000292445"/>
    </source>
</evidence>
<comment type="caution">
    <text evidence="2">The sequence shown here is derived from an EMBL/GenBank/DDBJ whole genome shotgun (WGS) entry which is preliminary data.</text>
</comment>
<keyword evidence="3" id="KW-1185">Reference proteome</keyword>
<accession>A0A4Q7N9V8</accession>
<feature type="region of interest" description="Disordered" evidence="1">
    <location>
        <begin position="1"/>
        <end position="96"/>
    </location>
</feature>
<dbReference type="RefSeq" id="WP_130361755.1">
    <property type="nucleotide sequence ID" value="NZ_SGXC01000003.1"/>
</dbReference>
<gene>
    <name evidence="2" type="ORF">EV675_5461</name>
</gene>
<evidence type="ECO:0008006" key="4">
    <source>
        <dbReference type="Google" id="ProtNLM"/>
    </source>
</evidence>
<dbReference type="OrthoDB" id="8686837at2"/>
<feature type="compositionally biased region" description="Polar residues" evidence="1">
    <location>
        <begin position="1"/>
        <end position="10"/>
    </location>
</feature>
<dbReference type="EMBL" id="SGXC01000003">
    <property type="protein sequence ID" value="RZS78804.1"/>
    <property type="molecule type" value="Genomic_DNA"/>
</dbReference>
<proteinExistence type="predicted"/>
<name>A0A4Q7N9V8_9BURK</name>
<feature type="compositionally biased region" description="Basic and acidic residues" evidence="1">
    <location>
        <begin position="76"/>
        <end position="96"/>
    </location>
</feature>
<sequence>MSNITLSGTDESLPEDSGKSGKLGPSDTSDSGSDLAGLPEDEAGTDSGKTGERLSVDPDEEERTGADVLPDEVVDEERLARSHPGDDEDDATRARR</sequence>
<protein>
    <recommendedName>
        <fullName evidence="4">MatE family transporter</fullName>
    </recommendedName>
</protein>
<organism evidence="2 3">
    <name type="scientific">Pigmentiphaga kullae</name>
    <dbReference type="NCBI Taxonomy" id="151784"/>
    <lineage>
        <taxon>Bacteria</taxon>
        <taxon>Pseudomonadati</taxon>
        <taxon>Pseudomonadota</taxon>
        <taxon>Betaproteobacteria</taxon>
        <taxon>Burkholderiales</taxon>
        <taxon>Alcaligenaceae</taxon>
        <taxon>Pigmentiphaga</taxon>
    </lineage>
</organism>